<dbReference type="PRINTS" id="PR00466">
    <property type="entry name" value="GP91PHOX"/>
</dbReference>
<dbReference type="AlphaFoldDB" id="A0A8K1FHJ9"/>
<evidence type="ECO:0000313" key="9">
    <source>
        <dbReference type="EMBL" id="TMW58843.1"/>
    </source>
</evidence>
<evidence type="ECO:0000256" key="6">
    <source>
        <dbReference type="SAM" id="MobiDB-lite"/>
    </source>
</evidence>
<dbReference type="Pfam" id="PF08030">
    <property type="entry name" value="NAD_binding_6"/>
    <property type="match status" value="1"/>
</dbReference>
<evidence type="ECO:0000313" key="10">
    <source>
        <dbReference type="Proteomes" id="UP000794436"/>
    </source>
</evidence>
<feature type="transmembrane region" description="Helical" evidence="7">
    <location>
        <begin position="642"/>
        <end position="662"/>
    </location>
</feature>
<feature type="domain" description="FAD-binding FR-type" evidence="8">
    <location>
        <begin position="372"/>
        <end position="480"/>
    </location>
</feature>
<dbReference type="PANTHER" id="PTHR11972:SF193">
    <property type="entry name" value="FAD-BINDING FR-TYPE DOMAIN-CONTAINING PROTEIN"/>
    <property type="match status" value="1"/>
</dbReference>
<evidence type="ECO:0000256" key="7">
    <source>
        <dbReference type="SAM" id="Phobius"/>
    </source>
</evidence>
<dbReference type="SFLD" id="SFLDG01168">
    <property type="entry name" value="Ferric_reductase_subgroup_(FRE"/>
    <property type="match status" value="1"/>
</dbReference>
<sequence>MASPSPVVPGTPDYSVLKTPEGSHRVSKDGYKPLRNPLLAKVALALVAVCIGVYIWGQFYFFTWSYTNGLRVRMAKSYGVPDDQAILVHLHGGMIPIGHAEMVRPTFTTLVSVLPVAVSVVLVEYLRRFNLRRIMSQQLLRLAMVLRRKPSFQGHVSYWSYGEWLFLVVFLLGGNIMTYAHGYRLGLRRSRSIAEAMGLPIDFNVYFESAVFTFGFNTVYNMAFLFLPATRNCMWMEFLGISYANGIKYHRWLGVTTVSTAFLHGIGYYSLWIRQGTWKAQVTPCFNCPLEFDGGYYVWLNVFGQITLLLLLIIGISSIPTVRRKFFNIFYYTHHLFILAMIFAVMHFGPVIWWVLPTLVVYIVGRAISSANAFAPIQVKELTALDNDIVKITLHRSTQTDGHFHVGQFLYINVPALSKLQWHAFTIASSPHANPTTLTLYIKSLGDWTRDLVTYANDCKQQDVLPTVYVDGYYGSSLGVYEEYSTLCLIGGGIGATPMFAILEDLVSKLSSGRGSSLRQRVVFVFSFRELSLLEELHPLLLRVKELDPHEQHFKLHFHLTRSVDEDVLARKIDYARFSGEETGASEATKQLPVYAPLRRRGAYTIVVLFTFFVTILLVVVLEYGTDGGKIRGSGRKYLWPLQQAVEMIVVFLVGLVVFVIVRVERLLKFRETTPELSKELQTPALAVSTDVATYADLLSHYNVTTGSRPDVEALLRASMDNEATATSPIGVFVSGPESLKTAVDRAVAALGSDRFDCREECFEL</sequence>
<name>A0A8K1FHJ9_PYTOL</name>
<dbReference type="Gene3D" id="3.40.50.80">
    <property type="entry name" value="Nucleotide-binding domain of ferredoxin-NADP reductase (FNR) module"/>
    <property type="match status" value="2"/>
</dbReference>
<feature type="transmembrane region" description="Helical" evidence="7">
    <location>
        <begin position="602"/>
        <end position="622"/>
    </location>
</feature>
<dbReference type="InterPro" id="IPR050369">
    <property type="entry name" value="RBOH/FRE"/>
</dbReference>
<proteinExistence type="predicted"/>
<comment type="subcellular location">
    <subcellularLocation>
        <location evidence="1">Membrane</location>
        <topology evidence="1">Multi-pass membrane protein</topology>
    </subcellularLocation>
</comment>
<dbReference type="OrthoDB" id="62564at2759"/>
<evidence type="ECO:0000256" key="3">
    <source>
        <dbReference type="ARBA" id="ARBA00022989"/>
    </source>
</evidence>
<keyword evidence="3 7" id="KW-1133">Transmembrane helix</keyword>
<dbReference type="InterPro" id="IPR013121">
    <property type="entry name" value="Fe_red_NAD-bd_6"/>
</dbReference>
<evidence type="ECO:0000259" key="8">
    <source>
        <dbReference type="PROSITE" id="PS51384"/>
    </source>
</evidence>
<evidence type="ECO:0000256" key="4">
    <source>
        <dbReference type="ARBA" id="ARBA00023002"/>
    </source>
</evidence>
<dbReference type="Proteomes" id="UP000794436">
    <property type="component" value="Unassembled WGS sequence"/>
</dbReference>
<dbReference type="Pfam" id="PF08022">
    <property type="entry name" value="FAD_binding_8"/>
    <property type="match status" value="1"/>
</dbReference>
<comment type="caution">
    <text evidence="9">The sequence shown here is derived from an EMBL/GenBank/DDBJ whole genome shotgun (WGS) entry which is preliminary data.</text>
</comment>
<keyword evidence="10" id="KW-1185">Reference proteome</keyword>
<dbReference type="SFLD" id="SFLDS00052">
    <property type="entry name" value="Ferric_Reductase_Domain"/>
    <property type="match status" value="1"/>
</dbReference>
<dbReference type="InterPro" id="IPR039261">
    <property type="entry name" value="FNR_nucleotide-bd"/>
</dbReference>
<reference evidence="9" key="1">
    <citation type="submission" date="2019-03" db="EMBL/GenBank/DDBJ databases">
        <title>Long read genome sequence of the mycoparasitic Pythium oligandrum ATCC 38472 isolated from sugarbeet rhizosphere.</title>
        <authorList>
            <person name="Gaulin E."/>
        </authorList>
    </citation>
    <scope>NUCLEOTIDE SEQUENCE</scope>
    <source>
        <strain evidence="9">ATCC 38472_TT</strain>
    </source>
</reference>
<keyword evidence="5 7" id="KW-0472">Membrane</keyword>
<evidence type="ECO:0000256" key="1">
    <source>
        <dbReference type="ARBA" id="ARBA00004141"/>
    </source>
</evidence>
<keyword evidence="2 7" id="KW-0812">Transmembrane</keyword>
<dbReference type="InterPro" id="IPR017938">
    <property type="entry name" value="Riboflavin_synthase-like_b-brl"/>
</dbReference>
<feature type="region of interest" description="Disordered" evidence="6">
    <location>
        <begin position="1"/>
        <end position="28"/>
    </location>
</feature>
<dbReference type="Gene3D" id="2.40.30.10">
    <property type="entry name" value="Translation factors"/>
    <property type="match status" value="1"/>
</dbReference>
<dbReference type="GO" id="GO:0016491">
    <property type="term" value="F:oxidoreductase activity"/>
    <property type="evidence" value="ECO:0007669"/>
    <property type="project" value="UniProtKB-KW"/>
</dbReference>
<feature type="transmembrane region" description="Helical" evidence="7">
    <location>
        <begin position="351"/>
        <end position="368"/>
    </location>
</feature>
<dbReference type="GO" id="GO:0005886">
    <property type="term" value="C:plasma membrane"/>
    <property type="evidence" value="ECO:0007669"/>
    <property type="project" value="TreeGrafter"/>
</dbReference>
<dbReference type="InterPro" id="IPR000778">
    <property type="entry name" value="Cyt_b245_heavy_chain"/>
</dbReference>
<feature type="transmembrane region" description="Helical" evidence="7">
    <location>
        <begin position="164"/>
        <end position="183"/>
    </location>
</feature>
<gene>
    <name evidence="9" type="ORF">Poli38472_006988</name>
</gene>
<dbReference type="PANTHER" id="PTHR11972">
    <property type="entry name" value="NADPH OXIDASE"/>
    <property type="match status" value="1"/>
</dbReference>
<feature type="transmembrane region" description="Helical" evidence="7">
    <location>
        <begin position="107"/>
        <end position="126"/>
    </location>
</feature>
<dbReference type="SUPFAM" id="SSF63380">
    <property type="entry name" value="Riboflavin synthase domain-like"/>
    <property type="match status" value="1"/>
</dbReference>
<dbReference type="CDD" id="cd06186">
    <property type="entry name" value="NOX_Duox_like_FAD_NADP"/>
    <property type="match status" value="1"/>
</dbReference>
<dbReference type="Pfam" id="PF01794">
    <property type="entry name" value="Ferric_reduct"/>
    <property type="match status" value="1"/>
</dbReference>
<feature type="transmembrane region" description="Helical" evidence="7">
    <location>
        <begin position="249"/>
        <end position="271"/>
    </location>
</feature>
<evidence type="ECO:0000256" key="5">
    <source>
        <dbReference type="ARBA" id="ARBA00023136"/>
    </source>
</evidence>
<dbReference type="InterPro" id="IPR013130">
    <property type="entry name" value="Fe3_Rdtase_TM_dom"/>
</dbReference>
<organism evidence="9 10">
    <name type="scientific">Pythium oligandrum</name>
    <name type="common">Mycoparasitic fungus</name>
    <dbReference type="NCBI Taxonomy" id="41045"/>
    <lineage>
        <taxon>Eukaryota</taxon>
        <taxon>Sar</taxon>
        <taxon>Stramenopiles</taxon>
        <taxon>Oomycota</taxon>
        <taxon>Peronosporomycetes</taxon>
        <taxon>Pythiales</taxon>
        <taxon>Pythiaceae</taxon>
        <taxon>Pythium</taxon>
    </lineage>
</organism>
<protein>
    <recommendedName>
        <fullName evidence="8">FAD-binding FR-type domain-containing protein</fullName>
    </recommendedName>
</protein>
<feature type="transmembrane region" description="Helical" evidence="7">
    <location>
        <begin position="38"/>
        <end position="57"/>
    </location>
</feature>
<dbReference type="InterPro" id="IPR013112">
    <property type="entry name" value="FAD-bd_8"/>
</dbReference>
<dbReference type="PROSITE" id="PS51384">
    <property type="entry name" value="FAD_FR"/>
    <property type="match status" value="1"/>
</dbReference>
<dbReference type="InterPro" id="IPR017927">
    <property type="entry name" value="FAD-bd_FR_type"/>
</dbReference>
<accession>A0A8K1FHJ9</accession>
<keyword evidence="4" id="KW-0560">Oxidoreductase</keyword>
<feature type="transmembrane region" description="Helical" evidence="7">
    <location>
        <begin position="203"/>
        <end position="228"/>
    </location>
</feature>
<evidence type="ECO:0000256" key="2">
    <source>
        <dbReference type="ARBA" id="ARBA00022692"/>
    </source>
</evidence>
<dbReference type="EMBL" id="SPLM01000110">
    <property type="protein sequence ID" value="TMW58843.1"/>
    <property type="molecule type" value="Genomic_DNA"/>
</dbReference>
<feature type="transmembrane region" description="Helical" evidence="7">
    <location>
        <begin position="296"/>
        <end position="314"/>
    </location>
</feature>
<dbReference type="SUPFAM" id="SSF52343">
    <property type="entry name" value="Ferredoxin reductase-like, C-terminal NADP-linked domain"/>
    <property type="match status" value="1"/>
</dbReference>
<feature type="transmembrane region" description="Helical" evidence="7">
    <location>
        <begin position="326"/>
        <end position="345"/>
    </location>
</feature>